<proteinExistence type="predicted"/>
<feature type="domain" description="DAGKc" evidence="12">
    <location>
        <begin position="1"/>
        <end position="127"/>
    </location>
</feature>
<dbReference type="Pfam" id="PF19279">
    <property type="entry name" value="YegS_C"/>
    <property type="match status" value="1"/>
</dbReference>
<evidence type="ECO:0000256" key="10">
    <source>
        <dbReference type="ARBA" id="ARBA00023209"/>
    </source>
</evidence>
<evidence type="ECO:0000256" key="7">
    <source>
        <dbReference type="ARBA" id="ARBA00022840"/>
    </source>
</evidence>
<sequence>MSLRLILNGKKAGEESLRSAISQFRRSHPLQVRCTFEGGDINRLINEAINEQCTRLVIGGGDGTVNEAINALMKLPFEQRPELSILPLGTANDFATAAGISTVPLKALQLAQQGTAYLVDTVKVDNHAFINVASAGFGAQVTATTPVQLKNLLGGGAYTLAGLVQALSFKPYGGSVELPGVEKEQFKIIAAAVCNAKQAGGGQILAPDALIDDGLLDVVAFTEFDFSDVAQVITELTNNVKNQGRWVKRFQVPWLKWHTDESMPLNLDGEPITERLCEFIVKAKSVRLVLPEHCSLVSHNHKLI</sequence>
<evidence type="ECO:0000256" key="8">
    <source>
        <dbReference type="ARBA" id="ARBA00022842"/>
    </source>
</evidence>
<dbReference type="Pfam" id="PF00781">
    <property type="entry name" value="DAGK_cat"/>
    <property type="match status" value="1"/>
</dbReference>
<dbReference type="InterPro" id="IPR050187">
    <property type="entry name" value="Lipid_Phosphate_FormReg"/>
</dbReference>
<keyword evidence="6 13" id="KW-0418">Kinase</keyword>
<dbReference type="InterPro" id="IPR001206">
    <property type="entry name" value="Diacylglycerol_kinase_cat_dom"/>
</dbReference>
<accession>A0ABU1B6L0</accession>
<dbReference type="NCBIfam" id="TIGR00147">
    <property type="entry name" value="YegS/Rv2252/BmrU family lipid kinase"/>
    <property type="match status" value="1"/>
</dbReference>
<dbReference type="InterPro" id="IPR045540">
    <property type="entry name" value="YegS/DAGK_C"/>
</dbReference>
<keyword evidence="7" id="KW-0067">ATP-binding</keyword>
<keyword evidence="14" id="KW-1185">Reference proteome</keyword>
<evidence type="ECO:0000256" key="5">
    <source>
        <dbReference type="ARBA" id="ARBA00022741"/>
    </source>
</evidence>
<keyword evidence="5" id="KW-0547">Nucleotide-binding</keyword>
<comment type="caution">
    <text evidence="13">The sequence shown here is derived from an EMBL/GenBank/DDBJ whole genome shotgun (WGS) entry which is preliminary data.</text>
</comment>
<comment type="cofactor">
    <cofactor evidence="1">
        <name>Mg(2+)</name>
        <dbReference type="ChEBI" id="CHEBI:18420"/>
    </cofactor>
</comment>
<dbReference type="InterPro" id="IPR005218">
    <property type="entry name" value="Diacylglycerol/lipid_kinase"/>
</dbReference>
<keyword evidence="9" id="KW-0443">Lipid metabolism</keyword>
<keyword evidence="8" id="KW-0460">Magnesium</keyword>
<dbReference type="NCBIfam" id="NF009602">
    <property type="entry name" value="PRK13054.1"/>
    <property type="match status" value="1"/>
</dbReference>
<keyword evidence="3 13" id="KW-0808">Transferase</keyword>
<evidence type="ECO:0000256" key="3">
    <source>
        <dbReference type="ARBA" id="ARBA00022679"/>
    </source>
</evidence>
<dbReference type="InterPro" id="IPR016064">
    <property type="entry name" value="NAD/diacylglycerol_kinase_sf"/>
</dbReference>
<evidence type="ECO:0000313" key="13">
    <source>
        <dbReference type="EMBL" id="MDQ9090066.1"/>
    </source>
</evidence>
<dbReference type="RefSeq" id="WP_309038091.1">
    <property type="nucleotide sequence ID" value="NZ_JAVIFY010000001.1"/>
</dbReference>
<keyword evidence="2" id="KW-0444">Lipid biosynthesis</keyword>
<name>A0ABU1B6L0_PSEHA</name>
<evidence type="ECO:0000256" key="6">
    <source>
        <dbReference type="ARBA" id="ARBA00022777"/>
    </source>
</evidence>
<dbReference type="Proteomes" id="UP001226574">
    <property type="component" value="Unassembled WGS sequence"/>
</dbReference>
<evidence type="ECO:0000256" key="4">
    <source>
        <dbReference type="ARBA" id="ARBA00022723"/>
    </source>
</evidence>
<dbReference type="InterPro" id="IPR017438">
    <property type="entry name" value="ATP-NAD_kinase_N"/>
</dbReference>
<evidence type="ECO:0000256" key="11">
    <source>
        <dbReference type="ARBA" id="ARBA00023264"/>
    </source>
</evidence>
<dbReference type="EMBL" id="JAVIFY010000001">
    <property type="protein sequence ID" value="MDQ9090066.1"/>
    <property type="molecule type" value="Genomic_DNA"/>
</dbReference>
<dbReference type="SUPFAM" id="SSF111331">
    <property type="entry name" value="NAD kinase/diacylglycerol kinase-like"/>
    <property type="match status" value="1"/>
</dbReference>
<evidence type="ECO:0000259" key="12">
    <source>
        <dbReference type="PROSITE" id="PS50146"/>
    </source>
</evidence>
<evidence type="ECO:0000313" key="14">
    <source>
        <dbReference type="Proteomes" id="UP001226574"/>
    </source>
</evidence>
<reference evidence="13 14" key="1">
    <citation type="submission" date="2023-08" db="EMBL/GenBank/DDBJ databases">
        <title>Pseudoalteromonas haloplanktis LL1 genome.</title>
        <authorList>
            <person name="Wu S."/>
        </authorList>
    </citation>
    <scope>NUCLEOTIDE SEQUENCE [LARGE SCALE GENOMIC DNA]</scope>
    <source>
        <strain evidence="13 14">LL1</strain>
    </source>
</reference>
<dbReference type="PANTHER" id="PTHR12358:SF106">
    <property type="entry name" value="LIPID KINASE YEGS"/>
    <property type="match status" value="1"/>
</dbReference>
<evidence type="ECO:0000256" key="2">
    <source>
        <dbReference type="ARBA" id="ARBA00022516"/>
    </source>
</evidence>
<evidence type="ECO:0000256" key="1">
    <source>
        <dbReference type="ARBA" id="ARBA00001946"/>
    </source>
</evidence>
<keyword evidence="10" id="KW-0594">Phospholipid biosynthesis</keyword>
<dbReference type="Gene3D" id="2.60.200.40">
    <property type="match status" value="1"/>
</dbReference>
<dbReference type="EC" id="2.7.1.-" evidence="13"/>
<keyword evidence="11" id="KW-1208">Phospholipid metabolism</keyword>
<organism evidence="13 14">
    <name type="scientific">Pseudoalteromonas haloplanktis</name>
    <name type="common">Alteromonas haloplanktis</name>
    <dbReference type="NCBI Taxonomy" id="228"/>
    <lineage>
        <taxon>Bacteria</taxon>
        <taxon>Pseudomonadati</taxon>
        <taxon>Pseudomonadota</taxon>
        <taxon>Gammaproteobacteria</taxon>
        <taxon>Alteromonadales</taxon>
        <taxon>Pseudoalteromonadaceae</taxon>
        <taxon>Pseudoalteromonas</taxon>
    </lineage>
</organism>
<keyword evidence="4" id="KW-0479">Metal-binding</keyword>
<gene>
    <name evidence="13" type="primary">yegS</name>
    <name evidence="13" type="ORF">RC083_00525</name>
</gene>
<dbReference type="GO" id="GO:0016301">
    <property type="term" value="F:kinase activity"/>
    <property type="evidence" value="ECO:0007669"/>
    <property type="project" value="UniProtKB-KW"/>
</dbReference>
<dbReference type="SMART" id="SM00046">
    <property type="entry name" value="DAGKc"/>
    <property type="match status" value="1"/>
</dbReference>
<protein>
    <submittedName>
        <fullName evidence="13">Lipid kinase YegS</fullName>
        <ecNumber evidence="13">2.7.1.-</ecNumber>
    </submittedName>
</protein>
<dbReference type="Gene3D" id="3.40.50.10330">
    <property type="entry name" value="Probable inorganic polyphosphate/atp-NAD kinase, domain 1"/>
    <property type="match status" value="1"/>
</dbReference>
<evidence type="ECO:0000256" key="9">
    <source>
        <dbReference type="ARBA" id="ARBA00023098"/>
    </source>
</evidence>
<dbReference type="PROSITE" id="PS50146">
    <property type="entry name" value="DAGK"/>
    <property type="match status" value="1"/>
</dbReference>
<dbReference type="PANTHER" id="PTHR12358">
    <property type="entry name" value="SPHINGOSINE KINASE"/>
    <property type="match status" value="1"/>
</dbReference>